<feature type="transmembrane region" description="Helical" evidence="1">
    <location>
        <begin position="171"/>
        <end position="191"/>
    </location>
</feature>
<name>A0AA38IVU6_9CUCU</name>
<keyword evidence="3" id="KW-1185">Reference proteome</keyword>
<sequence>MSADEIAWCERLRNEIELKGSFQAIPQVVVEEIFNSAGVKEQRQEIASPSPSLPNYTRSQLNRDDNLWLLRLFCIDFFQLKLVKVIVLLLLATNTLLFLVQTYLFLTIFEIRYLAFYSLYYVGSFYVMLSLLQTILATHLNCDALDALQLWKVKHIDEKTTERIKIEIKAVNTYAVVNIIFALLAGTMYILSENLGKMCFPLAIIENYVPSWKDELSFLYRTSYILAALAMMAN</sequence>
<organism evidence="2 3">
    <name type="scientific">Zophobas morio</name>
    <dbReference type="NCBI Taxonomy" id="2755281"/>
    <lineage>
        <taxon>Eukaryota</taxon>
        <taxon>Metazoa</taxon>
        <taxon>Ecdysozoa</taxon>
        <taxon>Arthropoda</taxon>
        <taxon>Hexapoda</taxon>
        <taxon>Insecta</taxon>
        <taxon>Pterygota</taxon>
        <taxon>Neoptera</taxon>
        <taxon>Endopterygota</taxon>
        <taxon>Coleoptera</taxon>
        <taxon>Polyphaga</taxon>
        <taxon>Cucujiformia</taxon>
        <taxon>Tenebrionidae</taxon>
        <taxon>Zophobas</taxon>
    </lineage>
</organism>
<proteinExistence type="predicted"/>
<dbReference type="EMBL" id="JALNTZ010000001">
    <property type="protein sequence ID" value="KAJ3664547.1"/>
    <property type="molecule type" value="Genomic_DNA"/>
</dbReference>
<keyword evidence="1" id="KW-1133">Transmembrane helix</keyword>
<comment type="caution">
    <text evidence="2">The sequence shown here is derived from an EMBL/GenBank/DDBJ whole genome shotgun (WGS) entry which is preliminary data.</text>
</comment>
<keyword evidence="1" id="KW-0812">Transmembrane</keyword>
<keyword evidence="1" id="KW-0472">Membrane</keyword>
<protein>
    <submittedName>
        <fullName evidence="2">Uncharacterized protein</fullName>
    </submittedName>
</protein>
<dbReference type="Proteomes" id="UP001168821">
    <property type="component" value="Unassembled WGS sequence"/>
</dbReference>
<feature type="transmembrane region" description="Helical" evidence="1">
    <location>
        <begin position="114"/>
        <end position="132"/>
    </location>
</feature>
<accession>A0AA38IVU6</accession>
<dbReference type="AlphaFoldDB" id="A0AA38IVU6"/>
<feature type="transmembrane region" description="Helical" evidence="1">
    <location>
        <begin position="85"/>
        <end position="108"/>
    </location>
</feature>
<evidence type="ECO:0000313" key="2">
    <source>
        <dbReference type="EMBL" id="KAJ3664547.1"/>
    </source>
</evidence>
<reference evidence="2" key="1">
    <citation type="journal article" date="2023" name="G3 (Bethesda)">
        <title>Whole genome assemblies of Zophobas morio and Tenebrio molitor.</title>
        <authorList>
            <person name="Kaur S."/>
            <person name="Stinson S.A."/>
            <person name="diCenzo G.C."/>
        </authorList>
    </citation>
    <scope>NUCLEOTIDE SEQUENCE</scope>
    <source>
        <strain evidence="2">QUZm001</strain>
    </source>
</reference>
<evidence type="ECO:0000256" key="1">
    <source>
        <dbReference type="SAM" id="Phobius"/>
    </source>
</evidence>
<evidence type="ECO:0000313" key="3">
    <source>
        <dbReference type="Proteomes" id="UP001168821"/>
    </source>
</evidence>
<gene>
    <name evidence="2" type="ORF">Zmor_000105</name>
</gene>